<accession>A0A6A5VTM0</accession>
<protein>
    <submittedName>
        <fullName evidence="2">Uncharacterized protein</fullName>
    </submittedName>
</protein>
<feature type="compositionally biased region" description="Low complexity" evidence="1">
    <location>
        <begin position="52"/>
        <end position="63"/>
    </location>
</feature>
<feature type="compositionally biased region" description="Polar residues" evidence="1">
    <location>
        <begin position="68"/>
        <end position="79"/>
    </location>
</feature>
<dbReference type="Proteomes" id="UP000800036">
    <property type="component" value="Unassembled WGS sequence"/>
</dbReference>
<evidence type="ECO:0000313" key="2">
    <source>
        <dbReference type="EMBL" id="KAF1979929.1"/>
    </source>
</evidence>
<sequence length="172" mass="19230">MPPSTTSPSSDRDTIQKYMALSSQKEVIGRRLSLGAPIATSTPEHRSPAPSPQTSFSSSSNWSAEPEYTSNPIPVQQSAAGHRHSISDLEDAHKLFEINKEIKATLTELLNTESVRSDSQYRQWIQGRLMDAEQQIRRQRRRRSSGSTVDREFASSIAEHLDMGIGMSKTWT</sequence>
<reference evidence="2" key="1">
    <citation type="journal article" date="2020" name="Stud. Mycol.">
        <title>101 Dothideomycetes genomes: a test case for predicting lifestyles and emergence of pathogens.</title>
        <authorList>
            <person name="Haridas S."/>
            <person name="Albert R."/>
            <person name="Binder M."/>
            <person name="Bloem J."/>
            <person name="Labutti K."/>
            <person name="Salamov A."/>
            <person name="Andreopoulos B."/>
            <person name="Baker S."/>
            <person name="Barry K."/>
            <person name="Bills G."/>
            <person name="Bluhm B."/>
            <person name="Cannon C."/>
            <person name="Castanera R."/>
            <person name="Culley D."/>
            <person name="Daum C."/>
            <person name="Ezra D."/>
            <person name="Gonzalez J."/>
            <person name="Henrissat B."/>
            <person name="Kuo A."/>
            <person name="Liang C."/>
            <person name="Lipzen A."/>
            <person name="Lutzoni F."/>
            <person name="Magnuson J."/>
            <person name="Mondo S."/>
            <person name="Nolan M."/>
            <person name="Ohm R."/>
            <person name="Pangilinan J."/>
            <person name="Park H.-J."/>
            <person name="Ramirez L."/>
            <person name="Alfaro M."/>
            <person name="Sun H."/>
            <person name="Tritt A."/>
            <person name="Yoshinaga Y."/>
            <person name="Zwiers L.-H."/>
            <person name="Turgeon B."/>
            <person name="Goodwin S."/>
            <person name="Spatafora J."/>
            <person name="Crous P."/>
            <person name="Grigoriev I."/>
        </authorList>
    </citation>
    <scope>NUCLEOTIDE SEQUENCE</scope>
    <source>
        <strain evidence="2">CBS 107.79</strain>
    </source>
</reference>
<dbReference type="EMBL" id="ML976657">
    <property type="protein sequence ID" value="KAF1979929.1"/>
    <property type="molecule type" value="Genomic_DNA"/>
</dbReference>
<feature type="region of interest" description="Disordered" evidence="1">
    <location>
        <begin position="31"/>
        <end position="85"/>
    </location>
</feature>
<evidence type="ECO:0000313" key="3">
    <source>
        <dbReference type="Proteomes" id="UP000800036"/>
    </source>
</evidence>
<keyword evidence="3" id="KW-1185">Reference proteome</keyword>
<organism evidence="2 3">
    <name type="scientific">Bimuria novae-zelandiae CBS 107.79</name>
    <dbReference type="NCBI Taxonomy" id="1447943"/>
    <lineage>
        <taxon>Eukaryota</taxon>
        <taxon>Fungi</taxon>
        <taxon>Dikarya</taxon>
        <taxon>Ascomycota</taxon>
        <taxon>Pezizomycotina</taxon>
        <taxon>Dothideomycetes</taxon>
        <taxon>Pleosporomycetidae</taxon>
        <taxon>Pleosporales</taxon>
        <taxon>Massarineae</taxon>
        <taxon>Didymosphaeriaceae</taxon>
        <taxon>Bimuria</taxon>
    </lineage>
</organism>
<dbReference type="OrthoDB" id="4509729at2759"/>
<gene>
    <name evidence="2" type="ORF">BU23DRAFT_595047</name>
</gene>
<name>A0A6A5VTM0_9PLEO</name>
<dbReference type="AlphaFoldDB" id="A0A6A5VTM0"/>
<proteinExistence type="predicted"/>
<evidence type="ECO:0000256" key="1">
    <source>
        <dbReference type="SAM" id="MobiDB-lite"/>
    </source>
</evidence>